<gene>
    <name evidence="2" type="ORF">V8201_15375</name>
</gene>
<proteinExistence type="predicted"/>
<name>A0ABU8H618_9SPHN</name>
<sequence>MGLFSGSSTTKTTEKTDTGPSAFQSPYLTNAFNSAQDIYNGSKDTPYYQGATYAGMSQEAKDALSKLKSYASGTGLDTASTLSSLGTQMAGYGSKAAAATDQFAAMAAQDPTQANIAAATAYANNPAIQGMIDANSRDITRNLSEDILPGIDRAASATGNINSSRAGVASGIAQRGAADRIGDISASIRGDAYDKGLSMAQSDRATNLSALGQAASSYGNLASFGVDALGKSNDAAYNAFNTINGANSAEQADRQGQLTADFTKWQGEDTRKSDLLGRFANVVASNQWGQSGTSEGTSKSTQAGSILNQIMGAAASGASIYKSFQPASIYTGLK</sequence>
<keyword evidence="3" id="KW-1185">Reference proteome</keyword>
<reference evidence="2 3" key="1">
    <citation type="journal article" date="2013" name="Int. J. Syst. Evol. Microbiol.">
        <title>Sphingomonas kyungheensis sp. nov., a bacterium with ginsenoside-converting activity isolated from soil of a ginseng field.</title>
        <authorList>
            <person name="Son H.M."/>
            <person name="Yang J.E."/>
            <person name="Park Y."/>
            <person name="Han C.K."/>
            <person name="Kim S.G."/>
            <person name="Kook M."/>
            <person name="Yi T.H."/>
        </authorList>
    </citation>
    <scope>NUCLEOTIDE SEQUENCE [LARGE SCALE GENOMIC DNA]</scope>
    <source>
        <strain evidence="2 3">LMG 26582</strain>
    </source>
</reference>
<evidence type="ECO:0008006" key="4">
    <source>
        <dbReference type="Google" id="ProtNLM"/>
    </source>
</evidence>
<dbReference type="RefSeq" id="WP_336545832.1">
    <property type="nucleotide sequence ID" value="NZ_JBBBDM010000009.1"/>
</dbReference>
<evidence type="ECO:0000313" key="2">
    <source>
        <dbReference type="EMBL" id="MEI5688472.1"/>
    </source>
</evidence>
<protein>
    <recommendedName>
        <fullName evidence="4">Tail fiber domain-containing protein</fullName>
    </recommendedName>
</protein>
<organism evidence="2 3">
    <name type="scientific">Sphingomonas kyungheensis</name>
    <dbReference type="NCBI Taxonomy" id="1069987"/>
    <lineage>
        <taxon>Bacteria</taxon>
        <taxon>Pseudomonadati</taxon>
        <taxon>Pseudomonadota</taxon>
        <taxon>Alphaproteobacteria</taxon>
        <taxon>Sphingomonadales</taxon>
        <taxon>Sphingomonadaceae</taxon>
        <taxon>Sphingomonas</taxon>
    </lineage>
</organism>
<evidence type="ECO:0000313" key="3">
    <source>
        <dbReference type="Proteomes" id="UP001367771"/>
    </source>
</evidence>
<dbReference type="EMBL" id="JBBBDM010000009">
    <property type="protein sequence ID" value="MEI5688472.1"/>
    <property type="molecule type" value="Genomic_DNA"/>
</dbReference>
<feature type="compositionally biased region" description="Low complexity" evidence="1">
    <location>
        <begin position="1"/>
        <end position="11"/>
    </location>
</feature>
<feature type="region of interest" description="Disordered" evidence="1">
    <location>
        <begin position="1"/>
        <end position="26"/>
    </location>
</feature>
<comment type="caution">
    <text evidence="2">The sequence shown here is derived from an EMBL/GenBank/DDBJ whole genome shotgun (WGS) entry which is preliminary data.</text>
</comment>
<dbReference type="Proteomes" id="UP001367771">
    <property type="component" value="Unassembled WGS sequence"/>
</dbReference>
<accession>A0ABU8H618</accession>
<evidence type="ECO:0000256" key="1">
    <source>
        <dbReference type="SAM" id="MobiDB-lite"/>
    </source>
</evidence>